<dbReference type="RefSeq" id="WP_162084190.1">
    <property type="nucleotide sequence ID" value="NZ_AP021881.1"/>
</dbReference>
<keyword evidence="9" id="KW-1185">Reference proteome</keyword>
<evidence type="ECO:0000256" key="1">
    <source>
        <dbReference type="ARBA" id="ARBA00004418"/>
    </source>
</evidence>
<dbReference type="CDD" id="cd16327">
    <property type="entry name" value="RseB"/>
    <property type="match status" value="1"/>
</dbReference>
<feature type="chain" id="PRO_5032339168" evidence="5">
    <location>
        <begin position="18"/>
        <end position="317"/>
    </location>
</feature>
<dbReference type="InterPro" id="IPR038484">
    <property type="entry name" value="MucB/RseB_C_sf"/>
</dbReference>
<feature type="signal peptide" evidence="5">
    <location>
        <begin position="1"/>
        <end position="17"/>
    </location>
</feature>
<sequence length="317" mass="35219">MKWLLICLTCFCLPATAATDSNNLNATLSRIAKATAQLSYDGTFMYQHDGHVDISHIAHRIDSAGELAKLDILSGPPHAFVRVNDAVYCYIPNGNEVKVERRQHHQFFPELLPINTTSITENYTIKSLGTSTIANRNSIGLNLLPNDGYRYAYQLWSDAETGLLLKFIKLDGKLRDAGEFTFSQVDIGQAPERSQFQAGYLSKKAITIPSKEVETKSNWRVHKLPSGYLFIRENLRELPGKQHSVIHQVYGDGLSIVSIFIEPLEQVGNPPPTGLTSQGLMSLYAHQIGQYQITALGEVPPATLMFMVENLSQETAP</sequence>
<keyword evidence="3 5" id="KW-0732">Signal</keyword>
<dbReference type="Proteomes" id="UP000463939">
    <property type="component" value="Chromosome"/>
</dbReference>
<comment type="similarity">
    <text evidence="2">Belongs to the RseB family.</text>
</comment>
<evidence type="ECO:0000313" key="9">
    <source>
        <dbReference type="Proteomes" id="UP000463939"/>
    </source>
</evidence>
<evidence type="ECO:0000256" key="5">
    <source>
        <dbReference type="SAM" id="SignalP"/>
    </source>
</evidence>
<dbReference type="PANTHER" id="PTHR38782:SF1">
    <property type="entry name" value="SIGMA-E FACTOR REGULATORY PROTEIN RSEB"/>
    <property type="match status" value="1"/>
</dbReference>
<proteinExistence type="inferred from homology"/>
<dbReference type="Gene3D" id="3.30.200.100">
    <property type="entry name" value="MucB/RseB, C-terminal domain"/>
    <property type="match status" value="1"/>
</dbReference>
<organism evidence="8 9">
    <name type="scientific">Sulfuriferula nivalis</name>
    <dbReference type="NCBI Taxonomy" id="2675298"/>
    <lineage>
        <taxon>Bacteria</taxon>
        <taxon>Pseudomonadati</taxon>
        <taxon>Pseudomonadota</taxon>
        <taxon>Betaproteobacteria</taxon>
        <taxon>Nitrosomonadales</taxon>
        <taxon>Sulfuricellaceae</taxon>
        <taxon>Sulfuriferula</taxon>
    </lineage>
</organism>
<dbReference type="AlphaFoldDB" id="A0A809RF26"/>
<keyword evidence="4" id="KW-0574">Periplasm</keyword>
<dbReference type="GO" id="GO:0032885">
    <property type="term" value="P:regulation of polysaccharide biosynthetic process"/>
    <property type="evidence" value="ECO:0007669"/>
    <property type="project" value="TreeGrafter"/>
</dbReference>
<dbReference type="InterPro" id="IPR033436">
    <property type="entry name" value="MucB/RseB_C"/>
</dbReference>
<evidence type="ECO:0000259" key="7">
    <source>
        <dbReference type="Pfam" id="PF17188"/>
    </source>
</evidence>
<dbReference type="InterPro" id="IPR033434">
    <property type="entry name" value="MucB/RseB_N"/>
</dbReference>
<dbReference type="Gene3D" id="2.50.20.10">
    <property type="entry name" value="Lipoprotein localisation LolA/LolB/LppX"/>
    <property type="match status" value="1"/>
</dbReference>
<evidence type="ECO:0000259" key="6">
    <source>
        <dbReference type="Pfam" id="PF03888"/>
    </source>
</evidence>
<dbReference type="GO" id="GO:0030288">
    <property type="term" value="C:outer membrane-bounded periplasmic space"/>
    <property type="evidence" value="ECO:0007669"/>
    <property type="project" value="TreeGrafter"/>
</dbReference>
<evidence type="ECO:0000256" key="2">
    <source>
        <dbReference type="ARBA" id="ARBA00008150"/>
    </source>
</evidence>
<dbReference type="PANTHER" id="PTHR38782">
    <property type="match status" value="1"/>
</dbReference>
<dbReference type="EMBL" id="AP021881">
    <property type="protein sequence ID" value="BBP00236.1"/>
    <property type="molecule type" value="Genomic_DNA"/>
</dbReference>
<protein>
    <submittedName>
        <fullName evidence="8">Sigma E factor regulatory protein</fullName>
    </submittedName>
</protein>
<dbReference type="GO" id="GO:0045152">
    <property type="term" value="F:antisigma factor binding"/>
    <property type="evidence" value="ECO:0007669"/>
    <property type="project" value="TreeGrafter"/>
</dbReference>
<dbReference type="PIRSF" id="PIRSF005427">
    <property type="entry name" value="RseB"/>
    <property type="match status" value="1"/>
</dbReference>
<evidence type="ECO:0000256" key="4">
    <source>
        <dbReference type="ARBA" id="ARBA00022764"/>
    </source>
</evidence>
<feature type="domain" description="MucB/RseB N-terminal" evidence="6">
    <location>
        <begin position="25"/>
        <end position="197"/>
    </location>
</feature>
<comment type="subcellular location">
    <subcellularLocation>
        <location evidence="1">Periplasm</location>
    </subcellularLocation>
</comment>
<dbReference type="Pfam" id="PF03888">
    <property type="entry name" value="MucB_RseB"/>
    <property type="match status" value="1"/>
</dbReference>
<dbReference type="KEGG" id="sniv:SFSGTM_09440"/>
<reference evidence="9" key="1">
    <citation type="submission" date="2019-11" db="EMBL/GenBank/DDBJ databases">
        <title>Isolation and characterization of a novel species in the genus Sulfuriferula.</title>
        <authorList>
            <person name="Mochizuki J."/>
            <person name="Kojima H."/>
            <person name="Fukui M."/>
        </authorList>
    </citation>
    <scope>NUCLEOTIDE SEQUENCE [LARGE SCALE GENOMIC DNA]</scope>
    <source>
        <strain evidence="9">SGTM</strain>
    </source>
</reference>
<accession>A0A809RF26</accession>
<name>A0A809RF26_9PROT</name>
<dbReference type="Pfam" id="PF17188">
    <property type="entry name" value="MucB_RseB_C"/>
    <property type="match status" value="1"/>
</dbReference>
<gene>
    <name evidence="8" type="ORF">SFSGTM_09440</name>
</gene>
<feature type="domain" description="MucB/RseB C-terminal" evidence="7">
    <location>
        <begin position="215"/>
        <end position="311"/>
    </location>
</feature>
<evidence type="ECO:0000313" key="8">
    <source>
        <dbReference type="EMBL" id="BBP00236.1"/>
    </source>
</evidence>
<dbReference type="InterPro" id="IPR005588">
    <property type="entry name" value="MucB_RseB"/>
</dbReference>
<evidence type="ECO:0000256" key="3">
    <source>
        <dbReference type="ARBA" id="ARBA00022729"/>
    </source>
</evidence>